<organism evidence="1 2">
    <name type="scientific">Abeliophyllum distichum</name>
    <dbReference type="NCBI Taxonomy" id="126358"/>
    <lineage>
        <taxon>Eukaryota</taxon>
        <taxon>Viridiplantae</taxon>
        <taxon>Streptophyta</taxon>
        <taxon>Embryophyta</taxon>
        <taxon>Tracheophyta</taxon>
        <taxon>Spermatophyta</taxon>
        <taxon>Magnoliopsida</taxon>
        <taxon>eudicotyledons</taxon>
        <taxon>Gunneridae</taxon>
        <taxon>Pentapetalae</taxon>
        <taxon>asterids</taxon>
        <taxon>lamiids</taxon>
        <taxon>Lamiales</taxon>
        <taxon>Oleaceae</taxon>
        <taxon>Forsythieae</taxon>
        <taxon>Abeliophyllum</taxon>
    </lineage>
</organism>
<keyword evidence="2" id="KW-1185">Reference proteome</keyword>
<accession>A0ABD1UP20</accession>
<proteinExistence type="predicted"/>
<comment type="caution">
    <text evidence="1">The sequence shown here is derived from an EMBL/GenBank/DDBJ whole genome shotgun (WGS) entry which is preliminary data.</text>
</comment>
<sequence length="109" mass="12169">MLDVNSPLSRCCVDIILVKNTVMMLDVKQPKGRIEPLELTGKVVITEGQILKIGSGIDTVERNKLVTCLADNMEVFAWGPHDVEEINPRVAQHRLAIPLGTKLIKQKKR</sequence>
<name>A0ABD1UP20_9LAMI</name>
<evidence type="ECO:0000313" key="2">
    <source>
        <dbReference type="Proteomes" id="UP001604336"/>
    </source>
</evidence>
<protein>
    <submittedName>
        <fullName evidence="1">Uncharacterized protein</fullName>
    </submittedName>
</protein>
<gene>
    <name evidence="1" type="ORF">Adt_11828</name>
</gene>
<dbReference type="EMBL" id="JBFOLK010000003">
    <property type="protein sequence ID" value="KAL2526774.1"/>
    <property type="molecule type" value="Genomic_DNA"/>
</dbReference>
<dbReference type="AlphaFoldDB" id="A0ABD1UP20"/>
<reference evidence="2" key="1">
    <citation type="submission" date="2024-07" db="EMBL/GenBank/DDBJ databases">
        <title>Two chromosome-level genome assemblies of Korean endemic species Abeliophyllum distichum and Forsythia ovata (Oleaceae).</title>
        <authorList>
            <person name="Jang H."/>
        </authorList>
    </citation>
    <scope>NUCLEOTIDE SEQUENCE [LARGE SCALE GENOMIC DNA]</scope>
</reference>
<evidence type="ECO:0000313" key="1">
    <source>
        <dbReference type="EMBL" id="KAL2526774.1"/>
    </source>
</evidence>
<dbReference type="Proteomes" id="UP001604336">
    <property type="component" value="Unassembled WGS sequence"/>
</dbReference>